<dbReference type="PROSITE" id="PS51183">
    <property type="entry name" value="JMJN"/>
    <property type="match status" value="1"/>
</dbReference>
<keyword evidence="18" id="KW-1185">Reference proteome</keyword>
<keyword evidence="6" id="KW-0223">Dioxygenase</keyword>
<dbReference type="InterPro" id="IPR003347">
    <property type="entry name" value="JmjC_dom"/>
</dbReference>
<dbReference type="Gramene" id="OPUNC03G03660.1">
    <property type="protein sequence ID" value="OPUNC03G03660.1"/>
    <property type="gene ID" value="OPUNC03G03660"/>
</dbReference>
<dbReference type="InterPro" id="IPR003349">
    <property type="entry name" value="JmjN"/>
</dbReference>
<dbReference type="OMA" id="DWTSRMG"/>
<reference evidence="17" key="2">
    <citation type="submission" date="2018-05" db="EMBL/GenBank/DDBJ databases">
        <title>OpunRS2 (Oryza punctata Reference Sequence Version 2).</title>
        <authorList>
            <person name="Zhang J."/>
            <person name="Kudrna D."/>
            <person name="Lee S."/>
            <person name="Talag J."/>
            <person name="Welchert J."/>
            <person name="Wing R.A."/>
        </authorList>
    </citation>
    <scope>NUCLEOTIDE SEQUENCE [LARGE SCALE GENOMIC DNA]</scope>
</reference>
<evidence type="ECO:0000256" key="12">
    <source>
        <dbReference type="PROSITE-ProRule" id="PRU00042"/>
    </source>
</evidence>
<feature type="compositionally biased region" description="Low complexity" evidence="13">
    <location>
        <begin position="9"/>
        <end position="20"/>
    </location>
</feature>
<dbReference type="Gene3D" id="3.30.160.60">
    <property type="entry name" value="Classic Zinc Finger"/>
    <property type="match status" value="3"/>
</dbReference>
<keyword evidence="7" id="KW-0560">Oxidoreductase</keyword>
<feature type="compositionally biased region" description="Low complexity" evidence="13">
    <location>
        <begin position="521"/>
        <end position="530"/>
    </location>
</feature>
<keyword evidence="3 12" id="KW-0863">Zinc-finger</keyword>
<evidence type="ECO:0000259" key="15">
    <source>
        <dbReference type="PROSITE" id="PS51183"/>
    </source>
</evidence>
<dbReference type="GO" id="GO:0034647">
    <property type="term" value="F:histone H3K4me/H3K4me2/H3K4me3 demethylase activity"/>
    <property type="evidence" value="ECO:0007669"/>
    <property type="project" value="TreeGrafter"/>
</dbReference>
<dbReference type="PROSITE" id="PS51184">
    <property type="entry name" value="JMJC"/>
    <property type="match status" value="1"/>
</dbReference>
<keyword evidence="5" id="KW-0156">Chromatin regulator</keyword>
<dbReference type="InterPro" id="IPR013087">
    <property type="entry name" value="Znf_C2H2_type"/>
</dbReference>
<evidence type="ECO:0000256" key="9">
    <source>
        <dbReference type="ARBA" id="ARBA00023015"/>
    </source>
</evidence>
<evidence type="ECO:0000256" key="13">
    <source>
        <dbReference type="SAM" id="MobiDB-lite"/>
    </source>
</evidence>
<feature type="compositionally biased region" description="Polar residues" evidence="13">
    <location>
        <begin position="1216"/>
        <end position="1239"/>
    </location>
</feature>
<keyword evidence="1" id="KW-0479">Metal-binding</keyword>
<keyword evidence="11" id="KW-0539">Nucleus</keyword>
<keyword evidence="8" id="KW-0408">Iron</keyword>
<dbReference type="STRING" id="4537.A0A0E0K8V5"/>
<dbReference type="eggNOG" id="KOG1721">
    <property type="taxonomic scope" value="Eukaryota"/>
</dbReference>
<evidence type="ECO:0000256" key="2">
    <source>
        <dbReference type="ARBA" id="ARBA00022737"/>
    </source>
</evidence>
<dbReference type="GO" id="GO:0045814">
    <property type="term" value="P:negative regulation of gene expression, epigenetic"/>
    <property type="evidence" value="ECO:0007669"/>
    <property type="project" value="EnsemblPlants"/>
</dbReference>
<feature type="domain" description="JmjN" evidence="15">
    <location>
        <begin position="28"/>
        <end position="69"/>
    </location>
</feature>
<feature type="domain" description="C2H2-type" evidence="14">
    <location>
        <begin position="1441"/>
        <end position="1470"/>
    </location>
</feature>
<dbReference type="SUPFAM" id="SSF51197">
    <property type="entry name" value="Clavaminate synthase-like"/>
    <property type="match status" value="1"/>
</dbReference>
<dbReference type="InterPro" id="IPR036236">
    <property type="entry name" value="Znf_C2H2_sf"/>
</dbReference>
<proteinExistence type="predicted"/>
<dbReference type="GO" id="GO:0008270">
    <property type="term" value="F:zinc ion binding"/>
    <property type="evidence" value="ECO:0007669"/>
    <property type="project" value="UniProtKB-KW"/>
</dbReference>
<dbReference type="GO" id="GO:0000785">
    <property type="term" value="C:chromatin"/>
    <property type="evidence" value="ECO:0007669"/>
    <property type="project" value="TreeGrafter"/>
</dbReference>
<feature type="region of interest" description="Disordered" evidence="13">
    <location>
        <begin position="504"/>
        <end position="562"/>
    </location>
</feature>
<dbReference type="Gene3D" id="2.60.120.650">
    <property type="entry name" value="Cupin"/>
    <property type="match status" value="1"/>
</dbReference>
<evidence type="ECO:0000256" key="3">
    <source>
        <dbReference type="ARBA" id="ARBA00022771"/>
    </source>
</evidence>
<feature type="compositionally biased region" description="Low complexity" evidence="13">
    <location>
        <begin position="95"/>
        <end position="121"/>
    </location>
</feature>
<dbReference type="GO" id="GO:0005634">
    <property type="term" value="C:nucleus"/>
    <property type="evidence" value="ECO:0007669"/>
    <property type="project" value="TreeGrafter"/>
</dbReference>
<keyword evidence="9" id="KW-0805">Transcription regulation</keyword>
<keyword evidence="4" id="KW-0862">Zinc</keyword>
<dbReference type="SMART" id="SM00355">
    <property type="entry name" value="ZnF_C2H2"/>
    <property type="match status" value="4"/>
</dbReference>
<evidence type="ECO:0000256" key="6">
    <source>
        <dbReference type="ARBA" id="ARBA00022964"/>
    </source>
</evidence>
<dbReference type="Proteomes" id="UP000026962">
    <property type="component" value="Chromosome 3"/>
</dbReference>
<accession>A0A0E0K8V5</accession>
<dbReference type="GO" id="GO:0048579">
    <property type="term" value="P:negative regulation of long-day photoperiodism, flowering"/>
    <property type="evidence" value="ECO:0007669"/>
    <property type="project" value="EnsemblPlants"/>
</dbReference>
<evidence type="ECO:0000256" key="7">
    <source>
        <dbReference type="ARBA" id="ARBA00023002"/>
    </source>
</evidence>
<evidence type="ECO:0008006" key="19">
    <source>
        <dbReference type="Google" id="ProtNLM"/>
    </source>
</evidence>
<feature type="region of interest" description="Disordered" evidence="13">
    <location>
        <begin position="693"/>
        <end position="723"/>
    </location>
</feature>
<feature type="compositionally biased region" description="Basic and acidic residues" evidence="13">
    <location>
        <begin position="549"/>
        <end position="558"/>
    </location>
</feature>
<evidence type="ECO:0000256" key="4">
    <source>
        <dbReference type="ARBA" id="ARBA00022833"/>
    </source>
</evidence>
<feature type="region of interest" description="Disordered" evidence="13">
    <location>
        <begin position="85"/>
        <end position="122"/>
    </location>
</feature>
<dbReference type="SUPFAM" id="SSF57667">
    <property type="entry name" value="beta-beta-alpha zinc fingers"/>
    <property type="match status" value="2"/>
</dbReference>
<feature type="domain" description="C2H2-type" evidence="14">
    <location>
        <begin position="1471"/>
        <end position="1498"/>
    </location>
</feature>
<evidence type="ECO:0000256" key="11">
    <source>
        <dbReference type="ARBA" id="ARBA00023242"/>
    </source>
</evidence>
<keyword evidence="2" id="KW-0677">Repeat</keyword>
<protein>
    <recommendedName>
        <fullName evidence="19">JmjC domain-containing protein</fullName>
    </recommendedName>
</protein>
<evidence type="ECO:0000256" key="1">
    <source>
        <dbReference type="ARBA" id="ARBA00022723"/>
    </source>
</evidence>
<dbReference type="EnsemblPlants" id="OPUNC03G03660.1">
    <property type="protein sequence ID" value="OPUNC03G03660.1"/>
    <property type="gene ID" value="OPUNC03G03660"/>
</dbReference>
<feature type="domain" description="C2H2-type" evidence="14">
    <location>
        <begin position="1411"/>
        <end position="1440"/>
    </location>
</feature>
<dbReference type="Pfam" id="PF02373">
    <property type="entry name" value="JmjC"/>
    <property type="match status" value="1"/>
</dbReference>
<evidence type="ECO:0000259" key="16">
    <source>
        <dbReference type="PROSITE" id="PS51184"/>
    </source>
</evidence>
<name>A0A0E0K8V5_ORYPU</name>
<dbReference type="Pfam" id="PF02375">
    <property type="entry name" value="JmjN"/>
    <property type="match status" value="1"/>
</dbReference>
<evidence type="ECO:0000256" key="8">
    <source>
        <dbReference type="ARBA" id="ARBA00023004"/>
    </source>
</evidence>
<dbReference type="SMART" id="SM00558">
    <property type="entry name" value="JmjC"/>
    <property type="match status" value="1"/>
</dbReference>
<dbReference type="PROSITE" id="PS00028">
    <property type="entry name" value="ZINC_FINGER_C2H2_1"/>
    <property type="match status" value="3"/>
</dbReference>
<evidence type="ECO:0000313" key="18">
    <source>
        <dbReference type="Proteomes" id="UP000026962"/>
    </source>
</evidence>
<dbReference type="SMART" id="SM00545">
    <property type="entry name" value="JmjN"/>
    <property type="match status" value="1"/>
</dbReference>
<feature type="region of interest" description="Disordered" evidence="13">
    <location>
        <begin position="1206"/>
        <end position="1239"/>
    </location>
</feature>
<keyword evidence="10" id="KW-0804">Transcription</keyword>
<feature type="domain" description="C2H2-type" evidence="14">
    <location>
        <begin position="1388"/>
        <end position="1410"/>
    </location>
</feature>
<dbReference type="eggNOG" id="KOG1246">
    <property type="taxonomic scope" value="Eukaryota"/>
</dbReference>
<evidence type="ECO:0000256" key="5">
    <source>
        <dbReference type="ARBA" id="ARBA00022853"/>
    </source>
</evidence>
<dbReference type="PROSITE" id="PS50157">
    <property type="entry name" value="ZINC_FINGER_C2H2_2"/>
    <property type="match status" value="4"/>
</dbReference>
<evidence type="ECO:0000259" key="14">
    <source>
        <dbReference type="PROSITE" id="PS50157"/>
    </source>
</evidence>
<sequence length="1498" mass="164361">MPPQPPPAASASAPDPAVPAWLRGLPRAPEYRPTESEFADPIAFLSRVEREAAAYGICKVIPPHPRPSRRFVFAHLNRSLVSSCDAPAPAPAPAPTASDSSIPPSSSSSSSSSSSPPASAAVFTTRHQELGNPRRGRPTPQVLKQVWQSGERYTLDQFEAKSRAFSKTHLAGLHEPTALAVESLFWKASADRPIYIEYANDVPGSGFAAPVQLQRKKKRKRETALTDEWEKSSGWRLSNSPWNLQAIARAPGSLTRFMPDDVPGVTSPMVYIGMLFSWFAWHVEDHDLHSLNFLHTGAPKTWYAVPGDRAVELEEVIRVYGYGGNTDRIASLAVLGEKTTLMSPEVLIDNGVPCCRLVQYPGEFVVTFPRAYHVGFSHGFNCGEAANFATPQWLKFAKEAAVRRAVMNYLPMLSHQQLLYLLAVSFISRNPRELLSGIRTSRLRDRKKEERELLVKQEFLQDMISENELLCSFLEKKSVNSVVLWEPDLLPSLTALHPCLSCSKAPEKKGEDGPRIESTQSSSKDNNSSDGTECMTGTQSKGLSMDSKQAPEGEKLDTDDGDDLPFDLSIDSGSLTCVACGILGYPFMAILQPSRKALEEISLVDKERYKLSCEKEICSNVLPCSPNDGSSGCSLIANRSSSPVENANFSHQNVKPNRSDISLMGKEFNGTLGKHSGISCSCSSENTVHPCGDTETPEKKIPSDCPGSELSKQTGRGDVNVPAVEGSDKTISWNTGCTFARPRIFCLQHALEIEELLASKGGVHALIICHADYVKLKALAISIAEEIEFQFDYKDVALANASKSDLHLINISIDDEGYEEEGTDWTSRMGLNLKHCSKIRKETSESQEQPPLSFWGLFSKPSPISVVPNLKWLCRKARTPYKVVGYASSPDVVATPDKLKPAVTKTHIDTSGNSHENIKSEQTLQQGCVLQESNDVADMCRRPKENDQDGLSLINIPIAVAEYPMMHQVCEGPVSVSACDDPICSFYPHDSPTTVAVSAGKPTREQCDVESTELSSSTTPVQHFLDNGLIAEGGSMNFVSNHEYLESDNATSVCKDEQLQVQQDQLATVLCNNPNTELVAGELHGGTASSTLENEDSCGNTSYCSGTVLKNSKPDTDGQPETCDRSAVLVKLKSNCDQMISSSDRSCSLTLDCPVSTDVAFSSEKLSMAHDLMSSELQAVHNSKAEAAASLTDIKGAKLNSIHTAQLPHESPRSDFINSEGAQSASATAIPRQNGTSMHTESNSFDILLGVLADESKVSSGKDEVGKASLTLMTLASNDQSADDLTQGEVAEITDPSHGFCASDIVSRSIGSSNRTNIICYVRRKHKRKSGSEFNINSPQSLGSFVRSPCESLRPRTRPAIVEDMSNETRTVEASTAKKRKKEKAEAFQCDIEFCDMTFETKAELRAHQRNICTDESCGKRFSSHKYLKRHQCVHRDERPFKCPWDGCPMTFKWLWAQTEHIRVHTGERPYKCSAPDCGQSFRYVSDYSRHRKKFNHY</sequence>
<reference evidence="17" key="1">
    <citation type="submission" date="2015-04" db="UniProtKB">
        <authorList>
            <consortium name="EnsemblPlants"/>
        </authorList>
    </citation>
    <scope>IDENTIFICATION</scope>
</reference>
<evidence type="ECO:0000256" key="10">
    <source>
        <dbReference type="ARBA" id="ARBA00023163"/>
    </source>
</evidence>
<feature type="region of interest" description="Disordered" evidence="13">
    <location>
        <begin position="1"/>
        <end position="21"/>
    </location>
</feature>
<dbReference type="PANTHER" id="PTHR10694">
    <property type="entry name" value="LYSINE-SPECIFIC DEMETHYLASE"/>
    <property type="match status" value="1"/>
</dbReference>
<organism evidence="17">
    <name type="scientific">Oryza punctata</name>
    <name type="common">Red rice</name>
    <dbReference type="NCBI Taxonomy" id="4537"/>
    <lineage>
        <taxon>Eukaryota</taxon>
        <taxon>Viridiplantae</taxon>
        <taxon>Streptophyta</taxon>
        <taxon>Embryophyta</taxon>
        <taxon>Tracheophyta</taxon>
        <taxon>Spermatophyta</taxon>
        <taxon>Magnoliopsida</taxon>
        <taxon>Liliopsida</taxon>
        <taxon>Poales</taxon>
        <taxon>Poaceae</taxon>
        <taxon>BOP clade</taxon>
        <taxon>Oryzoideae</taxon>
        <taxon>Oryzeae</taxon>
        <taxon>Oryzinae</taxon>
        <taxon>Oryza</taxon>
    </lineage>
</organism>
<dbReference type="PANTHER" id="PTHR10694:SF45">
    <property type="entry name" value="LYSINE-SPECIFIC DEMETHYLASE ELF6"/>
    <property type="match status" value="1"/>
</dbReference>
<feature type="compositionally biased region" description="Basic and acidic residues" evidence="13">
    <location>
        <begin position="505"/>
        <end position="515"/>
    </location>
</feature>
<evidence type="ECO:0000313" key="17">
    <source>
        <dbReference type="EnsemblPlants" id="OPUNC03G03660.1"/>
    </source>
</evidence>
<feature type="domain" description="JmjC" evidence="16">
    <location>
        <begin position="239"/>
        <end position="405"/>
    </location>
</feature>
<dbReference type="FunFam" id="3.30.160.60:FF:000747">
    <property type="entry name" value="Probable lysine-specific demethylase ELF6"/>
    <property type="match status" value="1"/>
</dbReference>
<dbReference type="HOGENOM" id="CLU_001687_1_0_1"/>